<dbReference type="EC" id="1.8.5.-" evidence="5"/>
<keyword evidence="4 5" id="KW-0560">Oxidoreductase</keyword>
<dbReference type="InterPro" id="IPR036374">
    <property type="entry name" value="OxRdtase_Mopterin-bd_sf"/>
</dbReference>
<dbReference type="Pfam" id="PF00174">
    <property type="entry name" value="Oxidored_molyb"/>
    <property type="match status" value="1"/>
</dbReference>
<feature type="binding site" evidence="5">
    <location>
        <begin position="90"/>
        <end position="91"/>
    </location>
    <ligand>
        <name>Mo-molybdopterin</name>
        <dbReference type="ChEBI" id="CHEBI:71302"/>
    </ligand>
</feature>
<dbReference type="InterPro" id="IPR000572">
    <property type="entry name" value="OxRdtase_Mopterin-bd_dom"/>
</dbReference>
<dbReference type="EMBL" id="SADE01000003">
    <property type="protein sequence ID" value="RVU34980.1"/>
    <property type="molecule type" value="Genomic_DNA"/>
</dbReference>
<dbReference type="RefSeq" id="WP_127767301.1">
    <property type="nucleotide sequence ID" value="NZ_SADE01000003.1"/>
</dbReference>
<gene>
    <name evidence="5 7" type="primary">msrP</name>
    <name evidence="7" type="ORF">EOI86_19290</name>
</gene>
<dbReference type="Gene3D" id="3.90.420.10">
    <property type="entry name" value="Oxidoreductase, molybdopterin-binding domain"/>
    <property type="match status" value="1"/>
</dbReference>
<dbReference type="GO" id="GO:0030091">
    <property type="term" value="P:protein repair"/>
    <property type="evidence" value="ECO:0007669"/>
    <property type="project" value="UniProtKB-UniRule"/>
</dbReference>
<name>A0A3S2W7Y2_9PROT</name>
<dbReference type="GO" id="GO:0043546">
    <property type="term" value="F:molybdopterin cofactor binding"/>
    <property type="evidence" value="ECO:0007669"/>
    <property type="project" value="UniProtKB-UniRule"/>
</dbReference>
<dbReference type="NCBIfam" id="NF003767">
    <property type="entry name" value="PRK05363.1"/>
    <property type="match status" value="1"/>
</dbReference>
<keyword evidence="3 5" id="KW-0732">Signal</keyword>
<feature type="binding site" evidence="5">
    <location>
        <position position="227"/>
    </location>
    <ligand>
        <name>Mo-molybdopterin</name>
        <dbReference type="ChEBI" id="CHEBI:71302"/>
    </ligand>
</feature>
<keyword evidence="8" id="KW-1185">Reference proteome</keyword>
<accession>A0A3S2W7Y2</accession>
<comment type="function">
    <text evidence="5">Part of the MsrPQ system that repairs oxidized periplasmic proteins containing methionine sulfoxide residues (Met-O), using respiratory chain electrons. Thus protects these proteins from oxidative-stress damage caused by reactive species of oxygen and chlorine generated by the host defense mechanisms. MsrPQ is essential for the maintenance of envelope integrity under bleach stress, rescuing a wide series of structurally unrelated periplasmic proteins from methionine oxidation. The catalytic subunit MsrP is non-stereospecific, being able to reduce both (R-) and (S-) diastereoisomers of methionine sulfoxide.</text>
</comment>
<comment type="caution">
    <text evidence="7">The sequence shown here is derived from an EMBL/GenBank/DDBJ whole genome shotgun (WGS) entry which is preliminary data.</text>
</comment>
<dbReference type="SUPFAM" id="SSF56524">
    <property type="entry name" value="Oxidoreductase molybdopterin-binding domain"/>
    <property type="match status" value="1"/>
</dbReference>
<dbReference type="PROSITE" id="PS51318">
    <property type="entry name" value="TAT"/>
    <property type="match status" value="1"/>
</dbReference>
<feature type="domain" description="Oxidoreductase molybdopterin-binding" evidence="6">
    <location>
        <begin position="105"/>
        <end position="261"/>
    </location>
</feature>
<evidence type="ECO:0000256" key="5">
    <source>
        <dbReference type="HAMAP-Rule" id="MF_01206"/>
    </source>
</evidence>
<organism evidence="7 8">
    <name type="scientific">Hwanghaeella grinnelliae</name>
    <dbReference type="NCBI Taxonomy" id="2500179"/>
    <lineage>
        <taxon>Bacteria</taxon>
        <taxon>Pseudomonadati</taxon>
        <taxon>Pseudomonadota</taxon>
        <taxon>Alphaproteobacteria</taxon>
        <taxon>Rhodospirillales</taxon>
        <taxon>Rhodospirillaceae</taxon>
        <taxon>Hwanghaeella</taxon>
    </lineage>
</organism>
<comment type="similarity">
    <text evidence="5">Belongs to the MsrP family.</text>
</comment>
<proteinExistence type="inferred from homology"/>
<dbReference type="Proteomes" id="UP000287447">
    <property type="component" value="Unassembled WGS sequence"/>
</dbReference>
<feature type="binding site" evidence="5">
    <location>
        <begin position="243"/>
        <end position="245"/>
    </location>
    <ligand>
        <name>Mo-molybdopterin</name>
        <dbReference type="ChEBI" id="CHEBI:71302"/>
    </ligand>
</feature>
<comment type="subunit">
    <text evidence="5">Heterodimer of a catalytic subunit (MsrP) and a heme-binding subunit (MsrQ).</text>
</comment>
<dbReference type="HAMAP" id="MF_01206">
    <property type="entry name" value="MsrP"/>
    <property type="match status" value="1"/>
</dbReference>
<evidence type="ECO:0000259" key="6">
    <source>
        <dbReference type="Pfam" id="PF00174"/>
    </source>
</evidence>
<dbReference type="GO" id="GO:0046872">
    <property type="term" value="F:metal ion binding"/>
    <property type="evidence" value="ECO:0007669"/>
    <property type="project" value="UniProtKB-KW"/>
</dbReference>
<evidence type="ECO:0000256" key="3">
    <source>
        <dbReference type="ARBA" id="ARBA00022729"/>
    </source>
</evidence>
<comment type="catalytic activity">
    <reaction evidence="5">
        <text>L-methionyl-[protein] + a quinone + H2O = L-methionyl-(S)-S-oxide-[protein] + a quinol</text>
        <dbReference type="Rhea" id="RHEA:51292"/>
        <dbReference type="Rhea" id="RHEA-COMP:12313"/>
        <dbReference type="Rhea" id="RHEA-COMP:12315"/>
        <dbReference type="ChEBI" id="CHEBI:15377"/>
        <dbReference type="ChEBI" id="CHEBI:16044"/>
        <dbReference type="ChEBI" id="CHEBI:24646"/>
        <dbReference type="ChEBI" id="CHEBI:44120"/>
        <dbReference type="ChEBI" id="CHEBI:132124"/>
    </reaction>
</comment>
<dbReference type="OrthoDB" id="9795587at2"/>
<keyword evidence="2 5" id="KW-0479">Metal-binding</keyword>
<dbReference type="GO" id="GO:0016672">
    <property type="term" value="F:oxidoreductase activity, acting on a sulfur group of donors, quinone or similar compound as acceptor"/>
    <property type="evidence" value="ECO:0007669"/>
    <property type="project" value="UniProtKB-UniRule"/>
</dbReference>
<feature type="binding site" evidence="5">
    <location>
        <position position="144"/>
    </location>
    <ligand>
        <name>Mo-molybdopterin</name>
        <dbReference type="ChEBI" id="CHEBI:71302"/>
    </ligand>
    <ligandPart>
        <name>Mo</name>
        <dbReference type="ChEBI" id="CHEBI:28685"/>
    </ligandPart>
</feature>
<evidence type="ECO:0000313" key="7">
    <source>
        <dbReference type="EMBL" id="RVU34980.1"/>
    </source>
</evidence>
<dbReference type="AlphaFoldDB" id="A0A3S2W7Y2"/>
<dbReference type="PANTHER" id="PTHR43032">
    <property type="entry name" value="PROTEIN-METHIONINE-SULFOXIDE REDUCTASE"/>
    <property type="match status" value="1"/>
</dbReference>
<feature type="binding site" evidence="5">
    <location>
        <position position="232"/>
    </location>
    <ligand>
        <name>Mo-molybdopterin</name>
        <dbReference type="ChEBI" id="CHEBI:71302"/>
    </ligand>
</feature>
<evidence type="ECO:0000256" key="4">
    <source>
        <dbReference type="ARBA" id="ARBA00023002"/>
    </source>
</evidence>
<evidence type="ECO:0000313" key="8">
    <source>
        <dbReference type="Proteomes" id="UP000287447"/>
    </source>
</evidence>
<reference evidence="8" key="1">
    <citation type="submission" date="2019-01" db="EMBL/GenBank/DDBJ databases">
        <title>Gri0909 isolated from a small marine red alga.</title>
        <authorList>
            <person name="Kim J."/>
            <person name="Jeong S.E."/>
            <person name="Jeon C.O."/>
        </authorList>
    </citation>
    <scope>NUCLEOTIDE SEQUENCE [LARGE SCALE GENOMIC DNA]</scope>
    <source>
        <strain evidence="8">Gri0909</strain>
    </source>
</reference>
<sequence>MLIKRKRGWELPEQAATPEAAFLNRRQLAKGLAAGSILFAGGALFSSRAKAAAASADPTADLYPVKTNDSYKIDRALTDKKHALTYNNYYEFGTHKGISQLAQKLETRPWTVLLDGMVEKEQIVDVDTLIRAMPLEERLYRHRCVEAWSMTVPWSGFPLAALVDYAKPLSGAKFVRMETVVQEETMPGLRSSWYPWPYVEGLTMAEATNELTFIATGLYGEPIAKQNGAPLRLVTPWKYGFKSIKSLVRFTFTDQRPVGFWEEIQGSEYGFWANVNPEVSHPRWSQAYETVLGSNERVPTLLFNGYGDYVADLYKGMEGEQLYL</sequence>
<evidence type="ECO:0000256" key="1">
    <source>
        <dbReference type="ARBA" id="ARBA00022505"/>
    </source>
</evidence>
<dbReference type="PANTHER" id="PTHR43032:SF3">
    <property type="entry name" value="PROTEIN-METHIONINE-SULFOXIDE REDUCTASE CATALYTIC SUBUNIT MSRP"/>
    <property type="match status" value="1"/>
</dbReference>
<evidence type="ECO:0000256" key="2">
    <source>
        <dbReference type="ARBA" id="ARBA00022723"/>
    </source>
</evidence>
<comment type="cofactor">
    <cofactor evidence="5">
        <name>Mo-molybdopterin</name>
        <dbReference type="ChEBI" id="CHEBI:71302"/>
    </cofactor>
    <text evidence="5">Binds 1 Mo-molybdopterin (Mo-MPT) cofactor per subunit.</text>
</comment>
<protein>
    <recommendedName>
        <fullName evidence="5">Protein-methionine-sulfoxide reductase catalytic subunit MsrP</fullName>
        <ecNumber evidence="5">1.8.5.-</ecNumber>
    </recommendedName>
</protein>
<comment type="PTM">
    <text evidence="5">Predicted to be exported by the Tat system. The position of the signal peptide cleavage has not been experimentally proven.</text>
</comment>
<dbReference type="InterPro" id="IPR022867">
    <property type="entry name" value="MsrP"/>
</dbReference>
<feature type="binding site" evidence="5">
    <location>
        <position position="87"/>
    </location>
    <ligand>
        <name>Mo-molybdopterin</name>
        <dbReference type="ChEBI" id="CHEBI:71302"/>
    </ligand>
</feature>
<comment type="catalytic activity">
    <reaction evidence="5">
        <text>L-methionyl-[protein] + a quinone + H2O = L-methionyl-(R)-S-oxide-[protein] + a quinol</text>
        <dbReference type="Rhea" id="RHEA:51296"/>
        <dbReference type="Rhea" id="RHEA-COMP:12313"/>
        <dbReference type="Rhea" id="RHEA-COMP:12314"/>
        <dbReference type="ChEBI" id="CHEBI:15377"/>
        <dbReference type="ChEBI" id="CHEBI:16044"/>
        <dbReference type="ChEBI" id="CHEBI:24646"/>
        <dbReference type="ChEBI" id="CHEBI:45764"/>
        <dbReference type="ChEBI" id="CHEBI:132124"/>
    </reaction>
</comment>
<feature type="binding site" evidence="5">
    <location>
        <position position="179"/>
    </location>
    <ligand>
        <name>Mo-molybdopterin</name>
        <dbReference type="ChEBI" id="CHEBI:71302"/>
    </ligand>
</feature>
<dbReference type="InterPro" id="IPR006311">
    <property type="entry name" value="TAT_signal"/>
</dbReference>
<keyword evidence="1 5" id="KW-0500">Molybdenum</keyword>